<keyword evidence="3" id="KW-1185">Reference proteome</keyword>
<reference evidence="3" key="2">
    <citation type="journal article" date="2007" name="PLoS Biol.">
        <title>Survey sequencing and comparative analysis of the elephant shark (Callorhinchus milii) genome.</title>
        <authorList>
            <person name="Venkatesh B."/>
            <person name="Kirkness E.F."/>
            <person name="Loh Y.H."/>
            <person name="Halpern A.L."/>
            <person name="Lee A.P."/>
            <person name="Johnson J."/>
            <person name="Dandona N."/>
            <person name="Viswanathan L.D."/>
            <person name="Tay A."/>
            <person name="Venter J.C."/>
            <person name="Strausberg R.L."/>
            <person name="Brenner S."/>
        </authorList>
    </citation>
    <scope>NUCLEOTIDE SEQUENCE [LARGE SCALE GENOMIC DNA]</scope>
</reference>
<reference evidence="2" key="5">
    <citation type="submission" date="2025-09" db="UniProtKB">
        <authorList>
            <consortium name="Ensembl"/>
        </authorList>
    </citation>
    <scope>IDENTIFICATION</scope>
</reference>
<evidence type="ECO:0000256" key="1">
    <source>
        <dbReference type="SAM" id="MobiDB-lite"/>
    </source>
</evidence>
<reference evidence="3" key="1">
    <citation type="journal article" date="2006" name="Science">
        <title>Ancient noncoding elements conserved in the human genome.</title>
        <authorList>
            <person name="Venkatesh B."/>
            <person name="Kirkness E.F."/>
            <person name="Loh Y.H."/>
            <person name="Halpern A.L."/>
            <person name="Lee A.P."/>
            <person name="Johnson J."/>
            <person name="Dandona N."/>
            <person name="Viswanathan L.D."/>
            <person name="Tay A."/>
            <person name="Venter J.C."/>
            <person name="Strausberg R.L."/>
            <person name="Brenner S."/>
        </authorList>
    </citation>
    <scope>NUCLEOTIDE SEQUENCE [LARGE SCALE GENOMIC DNA]</scope>
</reference>
<dbReference type="AlphaFoldDB" id="A0A4W3HAU4"/>
<dbReference type="GO" id="GO:0005886">
    <property type="term" value="C:plasma membrane"/>
    <property type="evidence" value="ECO:0007669"/>
    <property type="project" value="TreeGrafter"/>
</dbReference>
<evidence type="ECO:0000313" key="3">
    <source>
        <dbReference type="Proteomes" id="UP000314986"/>
    </source>
</evidence>
<reference evidence="2" key="4">
    <citation type="submission" date="2025-08" db="UniProtKB">
        <authorList>
            <consortium name="Ensembl"/>
        </authorList>
    </citation>
    <scope>IDENTIFICATION</scope>
</reference>
<reference evidence="3" key="3">
    <citation type="journal article" date="2014" name="Nature">
        <title>Elephant shark genome provides unique insights into gnathostome evolution.</title>
        <authorList>
            <consortium name="International Elephant Shark Genome Sequencing Consortium"/>
            <person name="Venkatesh B."/>
            <person name="Lee A.P."/>
            <person name="Ravi V."/>
            <person name="Maurya A.K."/>
            <person name="Lian M.M."/>
            <person name="Swann J.B."/>
            <person name="Ohta Y."/>
            <person name="Flajnik M.F."/>
            <person name="Sutoh Y."/>
            <person name="Kasahara M."/>
            <person name="Hoon S."/>
            <person name="Gangu V."/>
            <person name="Roy S.W."/>
            <person name="Irimia M."/>
            <person name="Korzh V."/>
            <person name="Kondrychyn I."/>
            <person name="Lim Z.W."/>
            <person name="Tay B.H."/>
            <person name="Tohari S."/>
            <person name="Kong K.W."/>
            <person name="Ho S."/>
            <person name="Lorente-Galdos B."/>
            <person name="Quilez J."/>
            <person name="Marques-Bonet T."/>
            <person name="Raney B.J."/>
            <person name="Ingham P.W."/>
            <person name="Tay A."/>
            <person name="Hillier L.W."/>
            <person name="Minx P."/>
            <person name="Boehm T."/>
            <person name="Wilson R.K."/>
            <person name="Brenner S."/>
            <person name="Warren W.C."/>
        </authorList>
    </citation>
    <scope>NUCLEOTIDE SEQUENCE [LARGE SCALE GENOMIC DNA]</scope>
</reference>
<sequence length="245" mass="26619">MSVTVSSPRFLSREGPRCPRALAADGSTWKGRPVTGGRESSPSAPGNPTKHCHYLGYVEGIENSIVALSTCSGLRGFLQTGETYYGIEPLENSKGFQHLVYRMEDLQEEASMCGVSDLSSSKLLKVSCKTYVDHSTLLFSLSLSLSSLSLPLSLSVISPFVKLQFEIKRNTTAIREEAVQIANYIDGVSPNSPLYFTPNLVAQGFEPLPREREDPGSIPGRVRSGRNVGQVSLLPPHTPLFTSGR</sequence>
<dbReference type="GeneTree" id="ENSGT00940000156239"/>
<dbReference type="Ensembl" id="ENSCMIT00000007179.1">
    <property type="protein sequence ID" value="ENSCMIP00000006959.1"/>
    <property type="gene ID" value="ENSCMIG00000003890.1"/>
</dbReference>
<organism evidence="2 3">
    <name type="scientific">Callorhinchus milii</name>
    <name type="common">Ghost shark</name>
    <dbReference type="NCBI Taxonomy" id="7868"/>
    <lineage>
        <taxon>Eukaryota</taxon>
        <taxon>Metazoa</taxon>
        <taxon>Chordata</taxon>
        <taxon>Craniata</taxon>
        <taxon>Vertebrata</taxon>
        <taxon>Chondrichthyes</taxon>
        <taxon>Holocephali</taxon>
        <taxon>Chimaeriformes</taxon>
        <taxon>Callorhinchidae</taxon>
        <taxon>Callorhinchus</taxon>
    </lineage>
</organism>
<feature type="region of interest" description="Disordered" evidence="1">
    <location>
        <begin position="208"/>
        <end position="229"/>
    </location>
</feature>
<proteinExistence type="predicted"/>
<dbReference type="PANTHER" id="PTHR11905">
    <property type="entry name" value="ADAM A DISINTEGRIN AND METALLOPROTEASE DOMAIN"/>
    <property type="match status" value="1"/>
</dbReference>
<dbReference type="Proteomes" id="UP000314986">
    <property type="component" value="Unassembled WGS sequence"/>
</dbReference>
<feature type="region of interest" description="Disordered" evidence="1">
    <location>
        <begin position="1"/>
        <end position="47"/>
    </location>
</feature>
<evidence type="ECO:0000313" key="2">
    <source>
        <dbReference type="Ensembl" id="ENSCMIP00000006959.1"/>
    </source>
</evidence>
<name>A0A4W3HAU4_CALMI</name>
<dbReference type="PANTHER" id="PTHR11905:SF136">
    <property type="entry name" value="DISINTEGRIN AND METALLOPROTEINASE DOMAIN-CONTAINING PROTEIN 9"/>
    <property type="match status" value="1"/>
</dbReference>
<accession>A0A4W3HAU4</accession>
<protein>
    <submittedName>
        <fullName evidence="2">Disintegrin and metalloproteinase domain-containing protein 9-like</fullName>
    </submittedName>
</protein>